<dbReference type="InterPro" id="IPR001155">
    <property type="entry name" value="OxRdtase_FMN_N"/>
</dbReference>
<dbReference type="RefSeq" id="WP_085258430.1">
    <property type="nucleotide sequence ID" value="NZ_AP022573.1"/>
</dbReference>
<name>A0AAJ3TST8_9MYCO</name>
<gene>
    <name evidence="4" type="ORF">AWC23_25550</name>
</gene>
<keyword evidence="5" id="KW-1185">Reference proteome</keyword>
<evidence type="ECO:0000313" key="4">
    <source>
        <dbReference type="EMBL" id="ORW64383.1"/>
    </source>
</evidence>
<evidence type="ECO:0000256" key="2">
    <source>
        <dbReference type="ARBA" id="ARBA00023002"/>
    </source>
</evidence>
<dbReference type="InterPro" id="IPR013785">
    <property type="entry name" value="Aldolase_TIM"/>
</dbReference>
<proteinExistence type="predicted"/>
<dbReference type="PANTHER" id="PTHR43656">
    <property type="entry name" value="BINDING OXIDOREDUCTASE, PUTATIVE (AFU_ORTHOLOGUE AFUA_2G08260)-RELATED"/>
    <property type="match status" value="1"/>
</dbReference>
<dbReference type="GO" id="GO:0016491">
    <property type="term" value="F:oxidoreductase activity"/>
    <property type="evidence" value="ECO:0007669"/>
    <property type="project" value="UniProtKB-KW"/>
</dbReference>
<dbReference type="CDD" id="cd02803">
    <property type="entry name" value="OYE_like_FMN_family"/>
    <property type="match status" value="1"/>
</dbReference>
<dbReference type="AlphaFoldDB" id="A0AAJ3TST8"/>
<feature type="domain" description="NADH:flavin oxidoreductase/NADH oxidase N-terminal" evidence="3">
    <location>
        <begin position="8"/>
        <end position="248"/>
    </location>
</feature>
<dbReference type="Proteomes" id="UP000193387">
    <property type="component" value="Unassembled WGS sequence"/>
</dbReference>
<evidence type="ECO:0000259" key="3">
    <source>
        <dbReference type="Pfam" id="PF00724"/>
    </source>
</evidence>
<keyword evidence="1" id="KW-0285">Flavoprotein</keyword>
<evidence type="ECO:0000313" key="5">
    <source>
        <dbReference type="Proteomes" id="UP000193387"/>
    </source>
</evidence>
<dbReference type="InterPro" id="IPR051799">
    <property type="entry name" value="NADH_flavin_oxidoreductase"/>
</dbReference>
<dbReference type="EMBL" id="LQPR01000082">
    <property type="protein sequence ID" value="ORW64383.1"/>
    <property type="molecule type" value="Genomic_DNA"/>
</dbReference>
<sequence length="402" mass="42855">MSTPPDVLAPAKLGPVTLRNRTIKAATFEARTPDALVTDDLIEYHRAPAAGGVGMTTVAYCAVSPGGRTEGNGIWMRPEAVPGFRRLTDAIHAEGAAVSAQIGHAGPVANAKSNKATALAPVRFFNPIGMRFAKKATRDDIDDVIAAHANAALLAIDAGFDAVEIHLGHNYLASAFLSPLINRRDDEFGGSLENRAKVARALVMAVRRAVDMQAPGRVAVTAKLNMTDGVRGGINTDEALTTAKWLQDDGGLDAIELTAGSSLVNPMYLFHGDAPLKEFAGAFRPPLSWGMRATGKKFLREYPYREAYLLRHAKLFRAELTMPLILLGGITNRETMDLAMAEGFQFVAMGRALLAEPDLISRIAADGAAHSVHSACTHCNKCMATIYTRTHCVVTGAPDVTG</sequence>
<keyword evidence="2" id="KW-0560">Oxidoreductase</keyword>
<protein>
    <submittedName>
        <fullName evidence="4">NADH:flavin oxidoreductase</fullName>
    </submittedName>
</protein>
<dbReference type="GO" id="GO:0010181">
    <property type="term" value="F:FMN binding"/>
    <property type="evidence" value="ECO:0007669"/>
    <property type="project" value="InterPro"/>
</dbReference>
<accession>A0AAJ3TST8</accession>
<dbReference type="Gene3D" id="3.20.20.70">
    <property type="entry name" value="Aldolase class I"/>
    <property type="match status" value="1"/>
</dbReference>
<dbReference type="Pfam" id="PF00724">
    <property type="entry name" value="Oxidored_FMN"/>
    <property type="match status" value="1"/>
</dbReference>
<evidence type="ECO:0000256" key="1">
    <source>
        <dbReference type="ARBA" id="ARBA00022630"/>
    </source>
</evidence>
<reference evidence="4 5" key="1">
    <citation type="submission" date="2016-01" db="EMBL/GenBank/DDBJ databases">
        <title>The new phylogeny of the genus Mycobacterium.</title>
        <authorList>
            <person name="Tarcisio F."/>
            <person name="Conor M."/>
            <person name="Antonella G."/>
            <person name="Elisabetta G."/>
            <person name="Giulia F.S."/>
            <person name="Sara T."/>
            <person name="Anna F."/>
            <person name="Clotilde B."/>
            <person name="Roberto B."/>
            <person name="Veronica D.S."/>
            <person name="Fabio R."/>
            <person name="Monica P."/>
            <person name="Olivier J."/>
            <person name="Enrico T."/>
            <person name="Nicola S."/>
        </authorList>
    </citation>
    <scope>NUCLEOTIDE SEQUENCE [LARGE SCALE GENOMIC DNA]</scope>
    <source>
        <strain evidence="4 5">DSM 44616</strain>
    </source>
</reference>
<organism evidence="4 5">
    <name type="scientific">Mycobacterium saskatchewanense</name>
    <dbReference type="NCBI Taxonomy" id="220927"/>
    <lineage>
        <taxon>Bacteria</taxon>
        <taxon>Bacillati</taxon>
        <taxon>Actinomycetota</taxon>
        <taxon>Actinomycetes</taxon>
        <taxon>Mycobacteriales</taxon>
        <taxon>Mycobacteriaceae</taxon>
        <taxon>Mycobacterium</taxon>
        <taxon>Mycobacterium simiae complex</taxon>
    </lineage>
</organism>
<dbReference type="PANTHER" id="PTHR43656:SF2">
    <property type="entry name" value="BINDING OXIDOREDUCTASE, PUTATIVE (AFU_ORTHOLOGUE AFUA_2G08260)-RELATED"/>
    <property type="match status" value="1"/>
</dbReference>
<comment type="caution">
    <text evidence="4">The sequence shown here is derived from an EMBL/GenBank/DDBJ whole genome shotgun (WGS) entry which is preliminary data.</text>
</comment>
<dbReference type="SUPFAM" id="SSF51395">
    <property type="entry name" value="FMN-linked oxidoreductases"/>
    <property type="match status" value="1"/>
</dbReference>